<dbReference type="RefSeq" id="WP_023613826.1">
    <property type="nucleotide sequence ID" value="NZ_BAUW01000136.1"/>
</dbReference>
<dbReference type="Pfam" id="PF05621">
    <property type="entry name" value="TniB"/>
    <property type="match status" value="1"/>
</dbReference>
<feature type="domain" description="AAA+ ATPase" evidence="1">
    <location>
        <begin position="53"/>
        <end position="209"/>
    </location>
</feature>
<dbReference type="InterPro" id="IPR008868">
    <property type="entry name" value="TniB"/>
</dbReference>
<evidence type="ECO:0000313" key="2">
    <source>
        <dbReference type="EMBL" id="GAE48179.1"/>
    </source>
</evidence>
<dbReference type="SUPFAM" id="SSF52540">
    <property type="entry name" value="P-loop containing nucleoside triphosphate hydrolases"/>
    <property type="match status" value="1"/>
</dbReference>
<evidence type="ECO:0000313" key="3">
    <source>
        <dbReference type="Proteomes" id="UP000018949"/>
    </source>
</evidence>
<protein>
    <submittedName>
        <fullName evidence="2">TniB NTP-binding protein</fullName>
    </submittedName>
</protein>
<organism evidence="2 3">
    <name type="scientific">Mesobacillus boroniphilus JCM 21738</name>
    <dbReference type="NCBI Taxonomy" id="1294265"/>
    <lineage>
        <taxon>Bacteria</taxon>
        <taxon>Bacillati</taxon>
        <taxon>Bacillota</taxon>
        <taxon>Bacilli</taxon>
        <taxon>Bacillales</taxon>
        <taxon>Bacillaceae</taxon>
        <taxon>Mesobacillus</taxon>
    </lineage>
</organism>
<dbReference type="Proteomes" id="UP000018949">
    <property type="component" value="Unassembled WGS sequence"/>
</dbReference>
<dbReference type="SMART" id="SM00382">
    <property type="entry name" value="AAA"/>
    <property type="match status" value="1"/>
</dbReference>
<evidence type="ECO:0000259" key="1">
    <source>
        <dbReference type="SMART" id="SM00382"/>
    </source>
</evidence>
<dbReference type="InterPro" id="IPR003593">
    <property type="entry name" value="AAA+_ATPase"/>
</dbReference>
<sequence>MTNFKYLNGFPADINEIRNRKEHVKKIVVEHPRYKYIRDTIEEIHLLSNGSVQADNLYLYGGTGVGKSTVLKEYASMFPRRLVDGQTKIPILYFRVPVGATPKSVASSMLLAMKDPNYDKGTESNQTERILHFVTMCEVEMVIIDEFQHLIDRETRHVLNRASDWVKKFSEDANIPIILAGMTESKIIFDHNEQLDRRFTEKKEMKGFKFSTQDEQLEFRIFLNTIDEQLPFPHRANLADINLAEKFFYVSNGNPYYVNKILQEATVIAAKSGNDIIDQNHLYTAFNKLKISKRPNISNPFKEENFNIGDAFAIEGRLNKNKTGNAS</sequence>
<dbReference type="AlphaFoldDB" id="W4RWZ5"/>
<dbReference type="EMBL" id="BAUW01000136">
    <property type="protein sequence ID" value="GAE48179.1"/>
    <property type="molecule type" value="Genomic_DNA"/>
</dbReference>
<comment type="caution">
    <text evidence="2">The sequence shown here is derived from an EMBL/GenBank/DDBJ whole genome shotgun (WGS) entry which is preliminary data.</text>
</comment>
<keyword evidence="3" id="KW-1185">Reference proteome</keyword>
<dbReference type="eggNOG" id="COG2842">
    <property type="taxonomic scope" value="Bacteria"/>
</dbReference>
<dbReference type="Gene3D" id="3.40.50.300">
    <property type="entry name" value="P-loop containing nucleotide triphosphate hydrolases"/>
    <property type="match status" value="1"/>
</dbReference>
<name>W4RWZ5_9BACI</name>
<accession>W4RWZ5</accession>
<dbReference type="InterPro" id="IPR027417">
    <property type="entry name" value="P-loop_NTPase"/>
</dbReference>
<gene>
    <name evidence="2" type="ORF">JCM21738_5263</name>
</gene>
<proteinExistence type="predicted"/>
<reference evidence="2 3" key="1">
    <citation type="submission" date="2013-12" db="EMBL/GenBank/DDBJ databases">
        <title>NBRP : Genome information of microbial organism related human and environment.</title>
        <authorList>
            <person name="Hattori M."/>
            <person name="Oshima K."/>
            <person name="Inaba H."/>
            <person name="Suda W."/>
            <person name="Sakamoto M."/>
            <person name="Iino T."/>
            <person name="Kitahara M."/>
            <person name="Oshida Y."/>
            <person name="Iida T."/>
            <person name="Kudo T."/>
            <person name="Itoh T."/>
            <person name="Ahmed I."/>
            <person name="Ohkuma M."/>
        </authorList>
    </citation>
    <scope>NUCLEOTIDE SEQUENCE [LARGE SCALE GENOMIC DNA]</scope>
    <source>
        <strain evidence="2 3">JCM 21738</strain>
    </source>
</reference>